<keyword evidence="4 6" id="KW-1133">Transmembrane helix</keyword>
<dbReference type="PANTHER" id="PTHR32322">
    <property type="entry name" value="INNER MEMBRANE TRANSPORTER"/>
    <property type="match status" value="1"/>
</dbReference>
<evidence type="ECO:0000256" key="6">
    <source>
        <dbReference type="SAM" id="Phobius"/>
    </source>
</evidence>
<feature type="domain" description="EamA" evidence="7">
    <location>
        <begin position="9"/>
        <end position="137"/>
    </location>
</feature>
<feature type="transmembrane region" description="Helical" evidence="6">
    <location>
        <begin position="124"/>
        <end position="145"/>
    </location>
</feature>
<evidence type="ECO:0000256" key="1">
    <source>
        <dbReference type="ARBA" id="ARBA00004651"/>
    </source>
</evidence>
<evidence type="ECO:0000313" key="9">
    <source>
        <dbReference type="Proteomes" id="UP000626026"/>
    </source>
</evidence>
<feature type="transmembrane region" description="Helical" evidence="6">
    <location>
        <begin position="151"/>
        <end position="171"/>
    </location>
</feature>
<dbReference type="SUPFAM" id="SSF103481">
    <property type="entry name" value="Multidrug resistance efflux transporter EmrE"/>
    <property type="match status" value="2"/>
</dbReference>
<evidence type="ECO:0000256" key="5">
    <source>
        <dbReference type="ARBA" id="ARBA00023136"/>
    </source>
</evidence>
<gene>
    <name evidence="8" type="ORF">IBL26_03320</name>
</gene>
<keyword evidence="3 6" id="KW-0812">Transmembrane</keyword>
<proteinExistence type="predicted"/>
<feature type="transmembrane region" description="Helical" evidence="6">
    <location>
        <begin position="183"/>
        <end position="201"/>
    </location>
</feature>
<feature type="domain" description="EamA" evidence="7">
    <location>
        <begin position="152"/>
        <end position="287"/>
    </location>
</feature>
<keyword evidence="9" id="KW-1185">Reference proteome</keyword>
<keyword evidence="5 6" id="KW-0472">Membrane</keyword>
<evidence type="ECO:0000259" key="7">
    <source>
        <dbReference type="Pfam" id="PF00892"/>
    </source>
</evidence>
<dbReference type="Pfam" id="PF00892">
    <property type="entry name" value="EamA"/>
    <property type="match status" value="2"/>
</dbReference>
<name>A0ABR7RHE7_9PROT</name>
<dbReference type="EMBL" id="JACTVA010000003">
    <property type="protein sequence ID" value="MBC9205853.1"/>
    <property type="molecule type" value="Genomic_DNA"/>
</dbReference>
<dbReference type="RefSeq" id="WP_187783015.1">
    <property type="nucleotide sequence ID" value="NZ_JACTVA010000003.1"/>
</dbReference>
<evidence type="ECO:0000256" key="2">
    <source>
        <dbReference type="ARBA" id="ARBA00022475"/>
    </source>
</evidence>
<evidence type="ECO:0000256" key="3">
    <source>
        <dbReference type="ARBA" id="ARBA00022692"/>
    </source>
</evidence>
<feature type="transmembrane region" description="Helical" evidence="6">
    <location>
        <begin position="271"/>
        <end position="288"/>
    </location>
</feature>
<dbReference type="PANTHER" id="PTHR32322:SF18">
    <property type="entry name" value="S-ADENOSYLMETHIONINE_S-ADENOSYLHOMOCYSTEINE TRANSPORTER"/>
    <property type="match status" value="1"/>
</dbReference>
<reference evidence="8 9" key="1">
    <citation type="journal article" date="2013" name="Int. J. Syst. Evol. Microbiol.">
        <title>Roseomonas aerophila sp. nov., isolated from air.</title>
        <authorList>
            <person name="Kim S.J."/>
            <person name="Weon H.Y."/>
            <person name="Ahn J.H."/>
            <person name="Hong S.B."/>
            <person name="Seok S.J."/>
            <person name="Whang K.S."/>
            <person name="Kwon S.W."/>
        </authorList>
    </citation>
    <scope>NUCLEOTIDE SEQUENCE [LARGE SCALE GENOMIC DNA]</scope>
    <source>
        <strain evidence="8 9">NBRC 108923</strain>
    </source>
</reference>
<feature type="transmembrane region" description="Helical" evidence="6">
    <location>
        <begin position="32"/>
        <end position="54"/>
    </location>
</feature>
<sequence>MIRWADLRLLLVAVTLFGGAWPITKSALGDATPLWFAVSRTLLGASMVGAILAVQGKLRFPVRQDWPAVLGVGLLQLGGYFALTHLAVALVPAGRTAVLANVTIFWLVPLSVLVLKEQVSATRWVAAGLGLAGVLALAGPWAAGAGDQGTLLGHVMLLAAAFLWSWAIIATRLFPPQRPMLENLPWCFLLGAMVLVPMALIREPFSAGGGIGLGALWQVVVIGCLVAPLGTWAVIEAGRRLPGSVAAVGFLLAPAIGVIVSTLWLGEPVGWDVIIGGALIAASVVVATRG</sequence>
<evidence type="ECO:0000313" key="8">
    <source>
        <dbReference type="EMBL" id="MBC9205853.1"/>
    </source>
</evidence>
<comment type="caution">
    <text evidence="8">The sequence shown here is derived from an EMBL/GenBank/DDBJ whole genome shotgun (WGS) entry which is preliminary data.</text>
</comment>
<dbReference type="InterPro" id="IPR000620">
    <property type="entry name" value="EamA_dom"/>
</dbReference>
<evidence type="ECO:0000256" key="4">
    <source>
        <dbReference type="ARBA" id="ARBA00022989"/>
    </source>
</evidence>
<dbReference type="InterPro" id="IPR037185">
    <property type="entry name" value="EmrE-like"/>
</dbReference>
<keyword evidence="2" id="KW-1003">Cell membrane</keyword>
<feature type="transmembrane region" description="Helical" evidence="6">
    <location>
        <begin position="66"/>
        <end position="91"/>
    </location>
</feature>
<dbReference type="Proteomes" id="UP000626026">
    <property type="component" value="Unassembled WGS sequence"/>
</dbReference>
<dbReference type="InterPro" id="IPR050638">
    <property type="entry name" value="AA-Vitamin_Transporters"/>
</dbReference>
<feature type="transmembrane region" description="Helical" evidence="6">
    <location>
        <begin position="213"/>
        <end position="235"/>
    </location>
</feature>
<feature type="transmembrane region" description="Helical" evidence="6">
    <location>
        <begin position="97"/>
        <end position="115"/>
    </location>
</feature>
<feature type="transmembrane region" description="Helical" evidence="6">
    <location>
        <begin position="247"/>
        <end position="265"/>
    </location>
</feature>
<accession>A0ABR7RHE7</accession>
<comment type="subcellular location">
    <subcellularLocation>
        <location evidence="1">Cell membrane</location>
        <topology evidence="1">Multi-pass membrane protein</topology>
    </subcellularLocation>
</comment>
<organism evidence="8 9">
    <name type="scientific">Teichococcus aerophilus</name>
    <dbReference type="NCBI Taxonomy" id="1224513"/>
    <lineage>
        <taxon>Bacteria</taxon>
        <taxon>Pseudomonadati</taxon>
        <taxon>Pseudomonadota</taxon>
        <taxon>Alphaproteobacteria</taxon>
        <taxon>Acetobacterales</taxon>
        <taxon>Roseomonadaceae</taxon>
        <taxon>Roseomonas</taxon>
    </lineage>
</organism>
<protein>
    <submittedName>
        <fullName evidence="8">DMT family transporter</fullName>
    </submittedName>
</protein>